<organism evidence="2 3">
    <name type="scientific">Exophiala aquamarina CBS 119918</name>
    <dbReference type="NCBI Taxonomy" id="1182545"/>
    <lineage>
        <taxon>Eukaryota</taxon>
        <taxon>Fungi</taxon>
        <taxon>Dikarya</taxon>
        <taxon>Ascomycota</taxon>
        <taxon>Pezizomycotina</taxon>
        <taxon>Eurotiomycetes</taxon>
        <taxon>Chaetothyriomycetidae</taxon>
        <taxon>Chaetothyriales</taxon>
        <taxon>Herpotrichiellaceae</taxon>
        <taxon>Exophiala</taxon>
    </lineage>
</organism>
<feature type="region of interest" description="Disordered" evidence="1">
    <location>
        <begin position="20"/>
        <end position="57"/>
    </location>
</feature>
<dbReference type="EMBL" id="AMGV01000011">
    <property type="protein sequence ID" value="KEF54220.1"/>
    <property type="molecule type" value="Genomic_DNA"/>
</dbReference>
<protein>
    <submittedName>
        <fullName evidence="2">Uncharacterized protein</fullName>
    </submittedName>
</protein>
<feature type="compositionally biased region" description="Low complexity" evidence="1">
    <location>
        <begin position="37"/>
        <end position="51"/>
    </location>
</feature>
<dbReference type="OrthoDB" id="4131156at2759"/>
<dbReference type="HOGENOM" id="CLU_157386_0_0_1"/>
<dbReference type="RefSeq" id="XP_013256810.1">
    <property type="nucleotide sequence ID" value="XM_013401356.1"/>
</dbReference>
<proteinExistence type="predicted"/>
<reference evidence="2 3" key="1">
    <citation type="submission" date="2013-03" db="EMBL/GenBank/DDBJ databases">
        <title>The Genome Sequence of Exophiala aquamarina CBS 119918.</title>
        <authorList>
            <consortium name="The Broad Institute Genomics Platform"/>
            <person name="Cuomo C."/>
            <person name="de Hoog S."/>
            <person name="Gorbushina A."/>
            <person name="Walker B."/>
            <person name="Young S.K."/>
            <person name="Zeng Q."/>
            <person name="Gargeya S."/>
            <person name="Fitzgerald M."/>
            <person name="Haas B."/>
            <person name="Abouelleil A."/>
            <person name="Allen A.W."/>
            <person name="Alvarado L."/>
            <person name="Arachchi H.M."/>
            <person name="Berlin A.M."/>
            <person name="Chapman S.B."/>
            <person name="Gainer-Dewar J."/>
            <person name="Goldberg J."/>
            <person name="Griggs A."/>
            <person name="Gujja S."/>
            <person name="Hansen M."/>
            <person name="Howarth C."/>
            <person name="Imamovic A."/>
            <person name="Ireland A."/>
            <person name="Larimer J."/>
            <person name="McCowan C."/>
            <person name="Murphy C."/>
            <person name="Pearson M."/>
            <person name="Poon T.W."/>
            <person name="Priest M."/>
            <person name="Roberts A."/>
            <person name="Saif S."/>
            <person name="Shea T."/>
            <person name="Sisk P."/>
            <person name="Sykes S."/>
            <person name="Wortman J."/>
            <person name="Nusbaum C."/>
            <person name="Birren B."/>
        </authorList>
    </citation>
    <scope>NUCLEOTIDE SEQUENCE [LARGE SCALE GENOMIC DNA]</scope>
    <source>
        <strain evidence="2 3">CBS 119918</strain>
    </source>
</reference>
<keyword evidence="3" id="KW-1185">Reference proteome</keyword>
<evidence type="ECO:0000313" key="3">
    <source>
        <dbReference type="Proteomes" id="UP000027920"/>
    </source>
</evidence>
<dbReference type="GeneID" id="25284923"/>
<gene>
    <name evidence="2" type="ORF">A1O9_10016</name>
</gene>
<name>A0A072PF83_9EURO</name>
<dbReference type="AlphaFoldDB" id="A0A072PF83"/>
<comment type="caution">
    <text evidence="2">The sequence shown here is derived from an EMBL/GenBank/DDBJ whole genome shotgun (WGS) entry which is preliminary data.</text>
</comment>
<evidence type="ECO:0000256" key="1">
    <source>
        <dbReference type="SAM" id="MobiDB-lite"/>
    </source>
</evidence>
<evidence type="ECO:0000313" key="2">
    <source>
        <dbReference type="EMBL" id="KEF54220.1"/>
    </source>
</evidence>
<feature type="compositionally biased region" description="Polar residues" evidence="1">
    <location>
        <begin position="27"/>
        <end position="36"/>
    </location>
</feature>
<accession>A0A072PF83</accession>
<dbReference type="Proteomes" id="UP000027920">
    <property type="component" value="Unassembled WGS sequence"/>
</dbReference>
<dbReference type="VEuPathDB" id="FungiDB:A1O9_10016"/>
<sequence>MTDKLKSKIASRFLPKSTYTAPAATAANLSGTTNMKTRPSSSMPTPTPRDSNGALSTLRGQPIIMHEGSRRNAQTLESEKARDELLKHGITVRDFQVEADARKYGDIASLGMAARQQDWQAFERSGGSVDRSN</sequence>